<evidence type="ECO:0000256" key="9">
    <source>
        <dbReference type="RuleBase" id="RU000394"/>
    </source>
</evidence>
<dbReference type="PANTHER" id="PTHR47972">
    <property type="entry name" value="KINESIN-LIKE PROTEIN KLP-3"/>
    <property type="match status" value="1"/>
</dbReference>
<dbReference type="InterPro" id="IPR001752">
    <property type="entry name" value="Kinesin_motor_dom"/>
</dbReference>
<organism evidence="13 14">
    <name type="scientific">Ignelater luminosus</name>
    <name type="common">Cucubano</name>
    <name type="synonym">Pyrophorus luminosus</name>
    <dbReference type="NCBI Taxonomy" id="2038154"/>
    <lineage>
        <taxon>Eukaryota</taxon>
        <taxon>Metazoa</taxon>
        <taxon>Ecdysozoa</taxon>
        <taxon>Arthropoda</taxon>
        <taxon>Hexapoda</taxon>
        <taxon>Insecta</taxon>
        <taxon>Pterygota</taxon>
        <taxon>Neoptera</taxon>
        <taxon>Endopterygota</taxon>
        <taxon>Coleoptera</taxon>
        <taxon>Polyphaga</taxon>
        <taxon>Elateriformia</taxon>
        <taxon>Elateroidea</taxon>
        <taxon>Elateridae</taxon>
        <taxon>Agrypninae</taxon>
        <taxon>Pyrophorini</taxon>
        <taxon>Ignelater</taxon>
    </lineage>
</organism>
<proteinExistence type="inferred from homology"/>
<dbReference type="InterPro" id="IPR036961">
    <property type="entry name" value="Kinesin_motor_dom_sf"/>
</dbReference>
<dbReference type="PANTHER" id="PTHR47972:SF45">
    <property type="entry name" value="PROTEIN CLARET SEGREGATIONAL"/>
    <property type="match status" value="1"/>
</dbReference>
<dbReference type="OrthoDB" id="3176171at2759"/>
<comment type="similarity">
    <text evidence="2">Belongs to the TRAFAC class myosin-kinesin ATPase superfamily. Kinesin family. KIN-14 subfamily.</text>
</comment>
<evidence type="ECO:0000313" key="14">
    <source>
        <dbReference type="Proteomes" id="UP000801492"/>
    </source>
</evidence>
<dbReference type="PRINTS" id="PR00380">
    <property type="entry name" value="KINESINHEAVY"/>
</dbReference>
<name>A0A8K0DEC7_IGNLU</name>
<dbReference type="SMART" id="SM00129">
    <property type="entry name" value="KISc"/>
    <property type="match status" value="1"/>
</dbReference>
<evidence type="ECO:0000256" key="10">
    <source>
        <dbReference type="SAM" id="Coils"/>
    </source>
</evidence>
<dbReference type="PROSITE" id="PS50067">
    <property type="entry name" value="KINESIN_MOTOR_2"/>
    <property type="match status" value="1"/>
</dbReference>
<evidence type="ECO:0000256" key="1">
    <source>
        <dbReference type="ARBA" id="ARBA00004245"/>
    </source>
</evidence>
<dbReference type="Gene3D" id="3.40.850.10">
    <property type="entry name" value="Kinesin motor domain"/>
    <property type="match status" value="1"/>
</dbReference>
<keyword evidence="7" id="KW-0963">Cytoplasm</keyword>
<dbReference type="EMBL" id="VTPC01000816">
    <property type="protein sequence ID" value="KAF2904224.1"/>
    <property type="molecule type" value="Genomic_DNA"/>
</dbReference>
<evidence type="ECO:0000256" key="7">
    <source>
        <dbReference type="ARBA" id="ARBA00023212"/>
    </source>
</evidence>
<dbReference type="SUPFAM" id="SSF52540">
    <property type="entry name" value="P-loop containing nucleoside triphosphate hydrolases"/>
    <property type="match status" value="1"/>
</dbReference>
<keyword evidence="3 9" id="KW-0493">Microtubule</keyword>
<dbReference type="GO" id="GO:0005874">
    <property type="term" value="C:microtubule"/>
    <property type="evidence" value="ECO:0007669"/>
    <property type="project" value="UniProtKB-KW"/>
</dbReference>
<dbReference type="GO" id="GO:0003777">
    <property type="term" value="F:microtubule motor activity"/>
    <property type="evidence" value="ECO:0007669"/>
    <property type="project" value="InterPro"/>
</dbReference>
<dbReference type="Pfam" id="PF00225">
    <property type="entry name" value="Kinesin"/>
    <property type="match status" value="1"/>
</dbReference>
<dbReference type="AlphaFoldDB" id="A0A8K0DEC7"/>
<reference evidence="13" key="1">
    <citation type="submission" date="2019-08" db="EMBL/GenBank/DDBJ databases">
        <title>The genome of the North American firefly Photinus pyralis.</title>
        <authorList>
            <consortium name="Photinus pyralis genome working group"/>
            <person name="Fallon T.R."/>
            <person name="Sander Lower S.E."/>
            <person name="Weng J.-K."/>
        </authorList>
    </citation>
    <scope>NUCLEOTIDE SEQUENCE</scope>
    <source>
        <strain evidence="13">TRF0915ILg1</strain>
        <tissue evidence="13">Whole body</tissue>
    </source>
</reference>
<evidence type="ECO:0000256" key="8">
    <source>
        <dbReference type="PROSITE-ProRule" id="PRU00283"/>
    </source>
</evidence>
<comment type="caution">
    <text evidence="13">The sequence shown here is derived from an EMBL/GenBank/DDBJ whole genome shotgun (WGS) entry which is preliminary data.</text>
</comment>
<feature type="region of interest" description="Disordered" evidence="11">
    <location>
        <begin position="116"/>
        <end position="144"/>
    </location>
</feature>
<feature type="compositionally biased region" description="Low complexity" evidence="11">
    <location>
        <begin position="129"/>
        <end position="144"/>
    </location>
</feature>
<keyword evidence="4 8" id="KW-0547">Nucleotide-binding</keyword>
<evidence type="ECO:0000259" key="12">
    <source>
        <dbReference type="PROSITE" id="PS50067"/>
    </source>
</evidence>
<feature type="domain" description="Kinesin motor" evidence="12">
    <location>
        <begin position="359"/>
        <end position="689"/>
    </location>
</feature>
<evidence type="ECO:0000313" key="13">
    <source>
        <dbReference type="EMBL" id="KAF2904224.1"/>
    </source>
</evidence>
<evidence type="ECO:0000256" key="3">
    <source>
        <dbReference type="ARBA" id="ARBA00022701"/>
    </source>
</evidence>
<dbReference type="GO" id="GO:0005524">
    <property type="term" value="F:ATP binding"/>
    <property type="evidence" value="ECO:0007669"/>
    <property type="project" value="UniProtKB-UniRule"/>
</dbReference>
<dbReference type="InterPro" id="IPR027640">
    <property type="entry name" value="Kinesin-like_fam"/>
</dbReference>
<sequence>MDKSKMPNVSKLKQPTTMLPLPKVKGISSRVLQPLGQNKIQEDVGHQQPARRMLTRRSKSVSDLRLLSKPVEPFFRKPDGASTLSKLKQLTSASTTDLRNKLKKPLVKSGLKTLTESSRVAKQTPAAPTTTRTGLKRTATNTSEENAVIKPKVLKPAKPAPYDYKARFNLLNEKHTDLVQIHKETKQKLGDVEKDLERYEALKVSYSKLDHEHSRLLETHINTVDKLTKCNIDLEQLEKEYQKLQNEHELLKKEDSERRNNISLLETENGRLNCNLTTLNSEHEDLQNNYSTLKDTHEKLFYDYKCLCVKSDNLEKDLTKANDRIDCLQGELSDYKKSLHFLEELRRKTHNEIQDLKGTIRVFCRVRPSQPQENDKMLCNITYVDENTFEIKKSKESVNLISGKASDLKLEFNFDKVFPPEASQVEVFEELALLAQSALDGYHVCVFAYGQTGSGKTYTMQGEAGQRCMGIIPRTVDLIFRAINNLNRTGWSYVVEVSFLEIYNENIKDLLDKNNKEHLDIRFNDGKGTTVTNLTIKKVESSEEVKQLMESANRNRAVAATNFNEHSSRSHAVTKITLTGTNEEMQVCYAGSLSLVDLAGSESAKTSTSERITETKNINKSLSTLGTVLSALHNKESHIPYRNSKLTYLLQSSLGGNSKTLMFVNIAPFEECYGESVNALRFAAKVKEVKITSKKNKTYLQRELSNL</sequence>
<keyword evidence="7" id="KW-0206">Cytoskeleton</keyword>
<feature type="binding site" evidence="8">
    <location>
        <begin position="450"/>
        <end position="457"/>
    </location>
    <ligand>
        <name>ATP</name>
        <dbReference type="ChEBI" id="CHEBI:30616"/>
    </ligand>
</feature>
<evidence type="ECO:0000256" key="5">
    <source>
        <dbReference type="ARBA" id="ARBA00022840"/>
    </source>
</evidence>
<gene>
    <name evidence="13" type="ORF">ILUMI_01955</name>
</gene>
<evidence type="ECO:0000256" key="4">
    <source>
        <dbReference type="ARBA" id="ARBA00022741"/>
    </source>
</evidence>
<evidence type="ECO:0000256" key="11">
    <source>
        <dbReference type="SAM" id="MobiDB-lite"/>
    </source>
</evidence>
<keyword evidence="10" id="KW-0175">Coiled coil</keyword>
<evidence type="ECO:0000256" key="6">
    <source>
        <dbReference type="ARBA" id="ARBA00023175"/>
    </source>
</evidence>
<dbReference type="InterPro" id="IPR019821">
    <property type="entry name" value="Kinesin_motor_CS"/>
</dbReference>
<feature type="coiled-coil region" evidence="10">
    <location>
        <begin position="227"/>
        <end position="345"/>
    </location>
</feature>
<comment type="subcellular location">
    <subcellularLocation>
        <location evidence="1">Cytoplasm</location>
        <location evidence="1">Cytoskeleton</location>
    </subcellularLocation>
</comment>
<keyword evidence="14" id="KW-1185">Reference proteome</keyword>
<dbReference type="Proteomes" id="UP000801492">
    <property type="component" value="Unassembled WGS sequence"/>
</dbReference>
<evidence type="ECO:0000256" key="2">
    <source>
        <dbReference type="ARBA" id="ARBA00010899"/>
    </source>
</evidence>
<protein>
    <recommendedName>
        <fullName evidence="9">Kinesin-like protein</fullName>
    </recommendedName>
</protein>
<dbReference type="GO" id="GO:0007018">
    <property type="term" value="P:microtubule-based movement"/>
    <property type="evidence" value="ECO:0007669"/>
    <property type="project" value="InterPro"/>
</dbReference>
<keyword evidence="5 8" id="KW-0067">ATP-binding</keyword>
<accession>A0A8K0DEC7</accession>
<keyword evidence="6 8" id="KW-0505">Motor protein</keyword>
<dbReference type="PROSITE" id="PS00411">
    <property type="entry name" value="KINESIN_MOTOR_1"/>
    <property type="match status" value="1"/>
</dbReference>
<dbReference type="GO" id="GO:0008017">
    <property type="term" value="F:microtubule binding"/>
    <property type="evidence" value="ECO:0007669"/>
    <property type="project" value="InterPro"/>
</dbReference>
<dbReference type="InterPro" id="IPR027417">
    <property type="entry name" value="P-loop_NTPase"/>
</dbReference>